<organism evidence="3 4">
    <name type="scientific">Pisolithus tinctorius Marx 270</name>
    <dbReference type="NCBI Taxonomy" id="870435"/>
    <lineage>
        <taxon>Eukaryota</taxon>
        <taxon>Fungi</taxon>
        <taxon>Dikarya</taxon>
        <taxon>Basidiomycota</taxon>
        <taxon>Agaricomycotina</taxon>
        <taxon>Agaricomycetes</taxon>
        <taxon>Agaricomycetidae</taxon>
        <taxon>Boletales</taxon>
        <taxon>Sclerodermatineae</taxon>
        <taxon>Pisolithaceae</taxon>
        <taxon>Pisolithus</taxon>
    </lineage>
</organism>
<reference evidence="3 4" key="1">
    <citation type="submission" date="2014-04" db="EMBL/GenBank/DDBJ databases">
        <authorList>
            <consortium name="DOE Joint Genome Institute"/>
            <person name="Kuo A."/>
            <person name="Kohler A."/>
            <person name="Costa M.D."/>
            <person name="Nagy L.G."/>
            <person name="Floudas D."/>
            <person name="Copeland A."/>
            <person name="Barry K.W."/>
            <person name="Cichocki N."/>
            <person name="Veneault-Fourrey C."/>
            <person name="LaButti K."/>
            <person name="Lindquist E.A."/>
            <person name="Lipzen A."/>
            <person name="Lundell T."/>
            <person name="Morin E."/>
            <person name="Murat C."/>
            <person name="Sun H."/>
            <person name="Tunlid A."/>
            <person name="Henrissat B."/>
            <person name="Grigoriev I.V."/>
            <person name="Hibbett D.S."/>
            <person name="Martin F."/>
            <person name="Nordberg H.P."/>
            <person name="Cantor M.N."/>
            <person name="Hua S.X."/>
        </authorList>
    </citation>
    <scope>NUCLEOTIDE SEQUENCE [LARGE SCALE GENOMIC DNA]</scope>
    <source>
        <strain evidence="3 4">Marx 270</strain>
    </source>
</reference>
<feature type="domain" description="CxC2-like cysteine cluster KDZ transposase-associated" evidence="2">
    <location>
        <begin position="85"/>
        <end position="165"/>
    </location>
</feature>
<dbReference type="OrthoDB" id="2681502at2759"/>
<dbReference type="PANTHER" id="PTHR33096:SF1">
    <property type="entry name" value="CXC1-LIKE CYSTEINE CLUSTER ASSOCIATED WITH KDZ TRANSPOSASES DOMAIN-CONTAINING PROTEIN"/>
    <property type="match status" value="1"/>
</dbReference>
<reference evidence="4" key="2">
    <citation type="submission" date="2015-01" db="EMBL/GenBank/DDBJ databases">
        <title>Evolutionary Origins and Diversification of the Mycorrhizal Mutualists.</title>
        <authorList>
            <consortium name="DOE Joint Genome Institute"/>
            <consortium name="Mycorrhizal Genomics Consortium"/>
            <person name="Kohler A."/>
            <person name="Kuo A."/>
            <person name="Nagy L.G."/>
            <person name="Floudas D."/>
            <person name="Copeland A."/>
            <person name="Barry K.W."/>
            <person name="Cichocki N."/>
            <person name="Veneault-Fourrey C."/>
            <person name="LaButti K."/>
            <person name="Lindquist E.A."/>
            <person name="Lipzen A."/>
            <person name="Lundell T."/>
            <person name="Morin E."/>
            <person name="Murat C."/>
            <person name="Riley R."/>
            <person name="Ohm R."/>
            <person name="Sun H."/>
            <person name="Tunlid A."/>
            <person name="Henrissat B."/>
            <person name="Grigoriev I.V."/>
            <person name="Hibbett D.S."/>
            <person name="Martin F."/>
        </authorList>
    </citation>
    <scope>NUCLEOTIDE SEQUENCE [LARGE SCALE GENOMIC DNA]</scope>
    <source>
        <strain evidence="4">Marx 270</strain>
    </source>
</reference>
<dbReference type="Pfam" id="PF18758">
    <property type="entry name" value="KDZ"/>
    <property type="match status" value="1"/>
</dbReference>
<dbReference type="InterPro" id="IPR040521">
    <property type="entry name" value="KDZ"/>
</dbReference>
<feature type="non-terminal residue" evidence="3">
    <location>
        <position position="1"/>
    </location>
</feature>
<dbReference type="Pfam" id="PF18803">
    <property type="entry name" value="CxC2"/>
    <property type="match status" value="1"/>
</dbReference>
<dbReference type="STRING" id="870435.A0A0C3J866"/>
<feature type="region of interest" description="Disordered" evidence="1">
    <location>
        <begin position="602"/>
        <end position="638"/>
    </location>
</feature>
<dbReference type="HOGENOM" id="CLU_003703_13_1_1"/>
<dbReference type="Proteomes" id="UP000054217">
    <property type="component" value="Unassembled WGS sequence"/>
</dbReference>
<dbReference type="InterPro" id="IPR041457">
    <property type="entry name" value="CxC2_KDZ-assoc"/>
</dbReference>
<keyword evidence="4" id="KW-1185">Reference proteome</keyword>
<proteinExistence type="predicted"/>
<protein>
    <recommendedName>
        <fullName evidence="2">CxC2-like cysteine cluster KDZ transposase-associated domain-containing protein</fullName>
    </recommendedName>
</protein>
<evidence type="ECO:0000313" key="4">
    <source>
        <dbReference type="Proteomes" id="UP000054217"/>
    </source>
</evidence>
<evidence type="ECO:0000256" key="1">
    <source>
        <dbReference type="SAM" id="MobiDB-lite"/>
    </source>
</evidence>
<dbReference type="EMBL" id="KN832130">
    <property type="protein sequence ID" value="KIN93851.1"/>
    <property type="molecule type" value="Genomic_DNA"/>
</dbReference>
<sequence length="894" mass="101206">PLFCKECCRVTHQGLLFHRVQQWAGHFFEESALHMTGAELHLGHSGAICPSDLPSASRASGTCPIDGKEWEDVDDMPPHLRRPVGSKYLTMVDVTGVHFIPVHWCQCEDAEAYPIQLLRAKLFPATFEKPSTTFTFAVLDDFVRDNLECGTTGMNYYSKLHRITSAVFPHLVPVSDRSKIDRYRELLRVARQWRLLKLMKWSGILECTDTHKQGDLALFCATCPQPGINVDPTEDLNHWKYARTLVMDGNFKAEHMHDRCPADQVRMMDGCGYMVSDSEYQAYLQATPHSYDGQKSPCNNHRAINQANANHGKLHSTRIGATACVRHRCFYPHSVVDFQKGERQLNMDYSLANALHYNMAGINKVLCFYDINCSYMKNLRMQVGNSSFIEIPRSLQIMPGIGIWHVHGHKQECYARYAPLFMKGAGWVDGEIIETWWSLLNIVSASARGMSSPHRQELLDFQMSDCNFMKMIRMVSVSQRHSWRNQKETAFNDRIRNASAMDVFEVQMKKAPTVHAVELELLENTSNVRIQLGIGSWLARGLRLEEASITLRIDRHHVGAHAPELKRLAIAHRMEHLSSEQSAFITDGAVYFGVQHEAGGISPAKHGRDGSMDDPFGISGKCASDPDEPNDSTDGSLTADSADLVGSMSLPLPSNLGINQCIASGLDGIREIELKLQIGQANDALHGLRLALVDKAVVFRNAVQQAKSYAMKTRAWDMIHTINGAVRKQAAIYKQCRAAMVSLGATEETLSRFQEMQKSHLTISTAAISQNAHDHRGSQLPWFWSIDMPRDTESNTWMSEFYRIHWLRAKAVQDRWTEEQELLTAEFQWTLNFFTHRAAQWRIFQSKCEAVGPTCYAAKQIAIFERLAERTQFKQQEMNLTEIPNLMDLDNVDT</sequence>
<dbReference type="AlphaFoldDB" id="A0A0C3J866"/>
<name>A0A0C3J866_PISTI</name>
<gene>
    <name evidence="3" type="ORF">M404DRAFT_942777</name>
</gene>
<evidence type="ECO:0000313" key="3">
    <source>
        <dbReference type="EMBL" id="KIN93851.1"/>
    </source>
</evidence>
<evidence type="ECO:0000259" key="2">
    <source>
        <dbReference type="Pfam" id="PF18803"/>
    </source>
</evidence>
<dbReference type="PANTHER" id="PTHR33096">
    <property type="entry name" value="CXC2 DOMAIN-CONTAINING PROTEIN"/>
    <property type="match status" value="1"/>
</dbReference>
<dbReference type="InParanoid" id="A0A0C3J866"/>
<accession>A0A0C3J866</accession>